<dbReference type="AlphaFoldDB" id="L8G8J7"/>
<proteinExistence type="inferred from homology"/>
<evidence type="ECO:0000256" key="4">
    <source>
        <dbReference type="ARBA" id="ARBA00022801"/>
    </source>
</evidence>
<dbReference type="SUPFAM" id="SSF56281">
    <property type="entry name" value="Metallo-hydrolase/oxidoreductase"/>
    <property type="match status" value="1"/>
</dbReference>
<gene>
    <name evidence="7" type="ORF">GMDG_03146</name>
</gene>
<feature type="domain" description="Metallo-beta-lactamase" evidence="6">
    <location>
        <begin position="38"/>
        <end position="192"/>
    </location>
</feature>
<accession>L8G8J7</accession>
<keyword evidence="8" id="KW-1185">Reference proteome</keyword>
<evidence type="ECO:0000259" key="6">
    <source>
        <dbReference type="SMART" id="SM00849"/>
    </source>
</evidence>
<dbReference type="Gene3D" id="1.10.10.10">
    <property type="entry name" value="Winged helix-like DNA-binding domain superfamily/Winged helix DNA-binding domain"/>
    <property type="match status" value="1"/>
</dbReference>
<name>L8G8J7_PSED2</name>
<dbReference type="GO" id="GO:0046872">
    <property type="term" value="F:metal ion binding"/>
    <property type="evidence" value="ECO:0007669"/>
    <property type="project" value="UniProtKB-KW"/>
</dbReference>
<dbReference type="OrthoDB" id="17458at2759"/>
<evidence type="ECO:0000256" key="2">
    <source>
        <dbReference type="ARBA" id="ARBA00006759"/>
    </source>
</evidence>
<evidence type="ECO:0000256" key="1">
    <source>
        <dbReference type="ARBA" id="ARBA00001947"/>
    </source>
</evidence>
<dbReference type="Pfam" id="PF00753">
    <property type="entry name" value="Lactamase_B"/>
    <property type="match status" value="1"/>
</dbReference>
<evidence type="ECO:0000256" key="5">
    <source>
        <dbReference type="ARBA" id="ARBA00022833"/>
    </source>
</evidence>
<keyword evidence="4" id="KW-0378">Hydrolase</keyword>
<dbReference type="InterPro" id="IPR047921">
    <property type="entry name" value="LACTB2-like_MBL-fold"/>
</dbReference>
<dbReference type="HOGENOM" id="CLU_048478_1_3_1"/>
<dbReference type="InterPro" id="IPR041516">
    <property type="entry name" value="LACTB2_WH"/>
</dbReference>
<dbReference type="InParanoid" id="L8G8J7"/>
<dbReference type="InterPro" id="IPR036866">
    <property type="entry name" value="RibonucZ/Hydroxyglut_hydro"/>
</dbReference>
<evidence type="ECO:0000313" key="7">
    <source>
        <dbReference type="EMBL" id="ELR08351.1"/>
    </source>
</evidence>
<dbReference type="EMBL" id="GL573216">
    <property type="protein sequence ID" value="ELR08351.1"/>
    <property type="molecule type" value="Genomic_DNA"/>
</dbReference>
<dbReference type="STRING" id="658429.L8G8J7"/>
<evidence type="ECO:0000313" key="8">
    <source>
        <dbReference type="Proteomes" id="UP000011064"/>
    </source>
</evidence>
<dbReference type="InterPro" id="IPR001279">
    <property type="entry name" value="Metallo-B-lactamas"/>
</dbReference>
<keyword evidence="3" id="KW-0479">Metal-binding</keyword>
<keyword evidence="5" id="KW-0862">Zinc</keyword>
<dbReference type="FunFam" id="1.10.10.10:FF:000328">
    <property type="entry name" value="Lactamase beta 2"/>
    <property type="match status" value="1"/>
</dbReference>
<dbReference type="PANTHER" id="PTHR23131">
    <property type="entry name" value="ENDORIBONUCLEASE LACTB2"/>
    <property type="match status" value="1"/>
</dbReference>
<dbReference type="GO" id="GO:0016787">
    <property type="term" value="F:hydrolase activity"/>
    <property type="evidence" value="ECO:0007669"/>
    <property type="project" value="UniProtKB-KW"/>
</dbReference>
<dbReference type="Proteomes" id="UP000011064">
    <property type="component" value="Unassembled WGS sequence"/>
</dbReference>
<sequence>MIAFAMATQLLQLPEVTRLSSRVIRILGGNPGKFTLQGTNTYIVGTGQQRVLIDTGEGRPSWIKAIQAVLLAENATIGSTLISHWHGDHVGGIKHLREAYPAVKVHKHRPDDGQQNISDGEVFKVEGATLRAVYSPGHTQDHMALILEEEDAMFTADNVLGHGTAIFEDLSSYITSLKKMDTMFGGRAYPGHGDVIDNGRARISEYIQHRQQREDQILQVLRSPNPSAKGSNFEQKSGWASMEIVKVVYKDVPEHLHVPAHGGVMQVLYKLQDEDKVVEDESDGNWRIPEKAAL</sequence>
<reference evidence="8" key="1">
    <citation type="submission" date="2010-09" db="EMBL/GenBank/DDBJ databases">
        <title>The genome sequence of Geomyces destructans 20631-21.</title>
        <authorList>
            <consortium name="The Broad Institute Genome Sequencing Platform"/>
            <person name="Cuomo C.A."/>
            <person name="Blehert D.S."/>
            <person name="Lorch J.M."/>
            <person name="Young S.K."/>
            <person name="Zeng Q."/>
            <person name="Gargeya S."/>
            <person name="Fitzgerald M."/>
            <person name="Haas B."/>
            <person name="Abouelleil A."/>
            <person name="Alvarado L."/>
            <person name="Arachchi H.M."/>
            <person name="Berlin A."/>
            <person name="Brown A."/>
            <person name="Chapman S.B."/>
            <person name="Chen Z."/>
            <person name="Dunbar C."/>
            <person name="Freedman E."/>
            <person name="Gearin G."/>
            <person name="Gellesch M."/>
            <person name="Goldberg J."/>
            <person name="Griggs A."/>
            <person name="Gujja S."/>
            <person name="Heiman D."/>
            <person name="Howarth C."/>
            <person name="Larson L."/>
            <person name="Lui A."/>
            <person name="MacDonald P.J.P."/>
            <person name="Montmayeur A."/>
            <person name="Murphy C."/>
            <person name="Neiman D."/>
            <person name="Pearson M."/>
            <person name="Priest M."/>
            <person name="Roberts A."/>
            <person name="Saif S."/>
            <person name="Shea T."/>
            <person name="Shenoy N."/>
            <person name="Sisk P."/>
            <person name="Stolte C."/>
            <person name="Sykes S."/>
            <person name="Wortman J."/>
            <person name="Nusbaum C."/>
            <person name="Birren B."/>
        </authorList>
    </citation>
    <scope>NUCLEOTIDE SEQUENCE [LARGE SCALE GENOMIC DNA]</scope>
    <source>
        <strain evidence="8">ATCC MYA-4855 / 20631-21</strain>
    </source>
</reference>
<comment type="similarity">
    <text evidence="2">Belongs to the metallo-beta-lactamase superfamily. Glyoxalase II family.</text>
</comment>
<dbReference type="InterPro" id="IPR036388">
    <property type="entry name" value="WH-like_DNA-bd_sf"/>
</dbReference>
<dbReference type="GO" id="GO:0044550">
    <property type="term" value="P:secondary metabolite biosynthetic process"/>
    <property type="evidence" value="ECO:0007669"/>
    <property type="project" value="TreeGrafter"/>
</dbReference>
<protein>
    <recommendedName>
        <fullName evidence="6">Metallo-beta-lactamase domain-containing protein</fullName>
    </recommendedName>
</protein>
<dbReference type="InterPro" id="IPR050662">
    <property type="entry name" value="Sec-metab_biosynth-thioest"/>
</dbReference>
<dbReference type="CDD" id="cd07722">
    <property type="entry name" value="LACTB2-like_MBL-fold"/>
    <property type="match status" value="1"/>
</dbReference>
<evidence type="ECO:0000256" key="3">
    <source>
        <dbReference type="ARBA" id="ARBA00022723"/>
    </source>
</evidence>
<dbReference type="FunFam" id="3.60.15.10:FF:000041">
    <property type="entry name" value="Metallo-beta-lactamase domain protein"/>
    <property type="match status" value="1"/>
</dbReference>
<organism evidence="7 8">
    <name type="scientific">Pseudogymnoascus destructans (strain ATCC MYA-4855 / 20631-21)</name>
    <name type="common">Bat white-nose syndrome fungus</name>
    <name type="synonym">Geomyces destructans</name>
    <dbReference type="NCBI Taxonomy" id="658429"/>
    <lineage>
        <taxon>Eukaryota</taxon>
        <taxon>Fungi</taxon>
        <taxon>Dikarya</taxon>
        <taxon>Ascomycota</taxon>
        <taxon>Pezizomycotina</taxon>
        <taxon>Leotiomycetes</taxon>
        <taxon>Thelebolales</taxon>
        <taxon>Thelebolaceae</taxon>
        <taxon>Pseudogymnoascus</taxon>
    </lineage>
</organism>
<comment type="cofactor">
    <cofactor evidence="1">
        <name>Zn(2+)</name>
        <dbReference type="ChEBI" id="CHEBI:29105"/>
    </cofactor>
</comment>
<dbReference type="Pfam" id="PF17778">
    <property type="entry name" value="WHD_BLACT"/>
    <property type="match status" value="1"/>
</dbReference>
<dbReference type="PANTHER" id="PTHR23131:SF0">
    <property type="entry name" value="ENDORIBONUCLEASE LACTB2"/>
    <property type="match status" value="1"/>
</dbReference>
<dbReference type="VEuPathDB" id="FungiDB:GMDG_03146"/>
<dbReference type="Gene3D" id="3.60.15.10">
    <property type="entry name" value="Ribonuclease Z/Hydroxyacylglutathione hydrolase-like"/>
    <property type="match status" value="1"/>
</dbReference>
<dbReference type="SMART" id="SM00849">
    <property type="entry name" value="Lactamase_B"/>
    <property type="match status" value="1"/>
</dbReference>